<evidence type="ECO:0000313" key="1">
    <source>
        <dbReference type="EMBL" id="GEM45328.1"/>
    </source>
</evidence>
<comment type="caution">
    <text evidence="1">The sequence shown here is derived from an EMBL/GenBank/DDBJ whole genome shotgun (WGS) entry which is preliminary data.</text>
</comment>
<organism evidence="1 2">
    <name type="scientific">Deinococcus cellulosilyticus (strain DSM 18568 / NBRC 106333 / KACC 11606 / 5516J-15)</name>
    <dbReference type="NCBI Taxonomy" id="1223518"/>
    <lineage>
        <taxon>Bacteria</taxon>
        <taxon>Thermotogati</taxon>
        <taxon>Deinococcota</taxon>
        <taxon>Deinococci</taxon>
        <taxon>Deinococcales</taxon>
        <taxon>Deinococcaceae</taxon>
        <taxon>Deinococcus</taxon>
    </lineage>
</organism>
<reference evidence="1 2" key="1">
    <citation type="submission" date="2019-07" db="EMBL/GenBank/DDBJ databases">
        <title>Whole genome shotgun sequence of Deinococcus cellulosilyticus NBRC 106333.</title>
        <authorList>
            <person name="Hosoyama A."/>
            <person name="Uohara A."/>
            <person name="Ohji S."/>
            <person name="Ichikawa N."/>
        </authorList>
    </citation>
    <scope>NUCLEOTIDE SEQUENCE [LARGE SCALE GENOMIC DNA]</scope>
    <source>
        <strain evidence="1 2">NBRC 106333</strain>
    </source>
</reference>
<gene>
    <name evidence="1" type="ORF">DC3_09630</name>
</gene>
<dbReference type="RefSeq" id="WP_146882792.1">
    <property type="nucleotide sequence ID" value="NZ_BJXB01000003.1"/>
</dbReference>
<sequence length="274" mass="30563">MKSAFDILQALAVFHVPAEEHARDNLRAEMGIMAAFAPAQIPAWFDRLLDLSDPATHAAGPTSPFPAGHHMTPAVRLVEKGWTSEDAVLMALDNQEIEQPTEEDLLNLLGYSMALKVYKGDTSDVAMRQMDREMRWKAFYGTTLAMYVQQEFDRFPIQEKWMPPFLSGEDAGAVHFVEGVEVVPTATVTEEVATGNAVHVDPSGEEIDVVVLCPTCGCENNFGFDLQPNETTPYERLVDCQNVSCQKRFMIHFDEDSVEIPRLVDRPDPEGQMS</sequence>
<name>A0A511MYH1_DEIC1</name>
<accession>A0A511MYH1</accession>
<dbReference type="Proteomes" id="UP000321306">
    <property type="component" value="Unassembled WGS sequence"/>
</dbReference>
<dbReference type="EMBL" id="BJXB01000003">
    <property type="protein sequence ID" value="GEM45328.1"/>
    <property type="molecule type" value="Genomic_DNA"/>
</dbReference>
<evidence type="ECO:0000313" key="2">
    <source>
        <dbReference type="Proteomes" id="UP000321306"/>
    </source>
</evidence>
<keyword evidence="2" id="KW-1185">Reference proteome</keyword>
<protein>
    <submittedName>
        <fullName evidence="1">Uncharacterized protein</fullName>
    </submittedName>
</protein>
<proteinExistence type="predicted"/>
<dbReference type="AlphaFoldDB" id="A0A511MYH1"/>